<dbReference type="Gene3D" id="3.90.550.10">
    <property type="entry name" value="Spore Coat Polysaccharide Biosynthesis Protein SpsA, Chain A"/>
    <property type="match status" value="1"/>
</dbReference>
<dbReference type="SUPFAM" id="SSF53448">
    <property type="entry name" value="Nucleotide-diphospho-sugar transferases"/>
    <property type="match status" value="1"/>
</dbReference>
<organism evidence="1 2">
    <name type="scientific">Patellaria atrata CBS 101060</name>
    <dbReference type="NCBI Taxonomy" id="1346257"/>
    <lineage>
        <taxon>Eukaryota</taxon>
        <taxon>Fungi</taxon>
        <taxon>Dikarya</taxon>
        <taxon>Ascomycota</taxon>
        <taxon>Pezizomycotina</taxon>
        <taxon>Dothideomycetes</taxon>
        <taxon>Dothideomycetes incertae sedis</taxon>
        <taxon>Patellariales</taxon>
        <taxon>Patellariaceae</taxon>
        <taxon>Patellaria</taxon>
    </lineage>
</organism>
<accession>A0A9P4S8Q7</accession>
<evidence type="ECO:0000313" key="1">
    <source>
        <dbReference type="EMBL" id="KAF2838141.1"/>
    </source>
</evidence>
<dbReference type="EMBL" id="MU006097">
    <property type="protein sequence ID" value="KAF2838141.1"/>
    <property type="molecule type" value="Genomic_DNA"/>
</dbReference>
<sequence length="247" mass="29045">MLFESLHHLESKPGRLLMFPRQWSVNKAIDETRYSNERALLYKARTEYRAKLVPITQDSFTKHLEFNQTQYSRVLTLDSDSVVRQHMDELFTLPSAPVAMPCAYRLPAQLSSQLILIEPSAREWHRRDFDMEIVNALCKESCIVLPHRRYDLLAGEFRSERHEAYLGSEEEGWNPDKVFAEAKFVHFSNYPHPKLWIAASEQQTRGVWPKCKGADGMEVVVGCREREIWLRIYRNFRERRGDVCGKR</sequence>
<reference evidence="1" key="1">
    <citation type="journal article" date="2020" name="Stud. Mycol.">
        <title>101 Dothideomycetes genomes: a test case for predicting lifestyles and emergence of pathogens.</title>
        <authorList>
            <person name="Haridas S."/>
            <person name="Albert R."/>
            <person name="Binder M."/>
            <person name="Bloem J."/>
            <person name="Labutti K."/>
            <person name="Salamov A."/>
            <person name="Andreopoulos B."/>
            <person name="Baker S."/>
            <person name="Barry K."/>
            <person name="Bills G."/>
            <person name="Bluhm B."/>
            <person name="Cannon C."/>
            <person name="Castanera R."/>
            <person name="Culley D."/>
            <person name="Daum C."/>
            <person name="Ezra D."/>
            <person name="Gonzalez J."/>
            <person name="Henrissat B."/>
            <person name="Kuo A."/>
            <person name="Liang C."/>
            <person name="Lipzen A."/>
            <person name="Lutzoni F."/>
            <person name="Magnuson J."/>
            <person name="Mondo S."/>
            <person name="Nolan M."/>
            <person name="Ohm R."/>
            <person name="Pangilinan J."/>
            <person name="Park H.-J."/>
            <person name="Ramirez L."/>
            <person name="Alfaro M."/>
            <person name="Sun H."/>
            <person name="Tritt A."/>
            <person name="Yoshinaga Y."/>
            <person name="Zwiers L.-H."/>
            <person name="Turgeon B."/>
            <person name="Goodwin S."/>
            <person name="Spatafora J."/>
            <person name="Crous P."/>
            <person name="Grigoriev I."/>
        </authorList>
    </citation>
    <scope>NUCLEOTIDE SEQUENCE</scope>
    <source>
        <strain evidence="1">CBS 101060</strain>
    </source>
</reference>
<dbReference type="Proteomes" id="UP000799429">
    <property type="component" value="Unassembled WGS sequence"/>
</dbReference>
<name>A0A9P4S8Q7_9PEZI</name>
<comment type="caution">
    <text evidence="1">The sequence shown here is derived from an EMBL/GenBank/DDBJ whole genome shotgun (WGS) entry which is preliminary data.</text>
</comment>
<dbReference type="OrthoDB" id="2014201at2759"/>
<keyword evidence="2" id="KW-1185">Reference proteome</keyword>
<protein>
    <submittedName>
        <fullName evidence="1">Glycosyltransferase family 8 protein</fullName>
    </submittedName>
</protein>
<gene>
    <name evidence="1" type="ORF">M501DRAFT_1024837</name>
</gene>
<evidence type="ECO:0000313" key="2">
    <source>
        <dbReference type="Proteomes" id="UP000799429"/>
    </source>
</evidence>
<dbReference type="AlphaFoldDB" id="A0A9P4S8Q7"/>
<dbReference type="InterPro" id="IPR029044">
    <property type="entry name" value="Nucleotide-diphossugar_trans"/>
</dbReference>
<proteinExistence type="predicted"/>